<protein>
    <submittedName>
        <fullName evidence="1">Uncharacterized protein</fullName>
    </submittedName>
</protein>
<gene>
    <name evidence="1" type="ORF">GCM10007362_32970</name>
</gene>
<dbReference type="Proteomes" id="UP000605427">
    <property type="component" value="Unassembled WGS sequence"/>
</dbReference>
<comment type="caution">
    <text evidence="1">The sequence shown here is derived from an EMBL/GenBank/DDBJ whole genome shotgun (WGS) entry which is preliminary data.</text>
</comment>
<dbReference type="EMBL" id="BMDD01000004">
    <property type="protein sequence ID" value="GGH82128.1"/>
    <property type="molecule type" value="Genomic_DNA"/>
</dbReference>
<proteinExistence type="predicted"/>
<organism evidence="1 2">
    <name type="scientific">Saccharibacillus endophyticus</name>
    <dbReference type="NCBI Taxonomy" id="2060666"/>
    <lineage>
        <taxon>Bacteria</taxon>
        <taxon>Bacillati</taxon>
        <taxon>Bacillota</taxon>
        <taxon>Bacilli</taxon>
        <taxon>Bacillales</taxon>
        <taxon>Paenibacillaceae</taxon>
        <taxon>Saccharibacillus</taxon>
    </lineage>
</organism>
<evidence type="ECO:0000313" key="1">
    <source>
        <dbReference type="EMBL" id="GGH82128.1"/>
    </source>
</evidence>
<sequence>MTPITITLLLAAAALAGATAAWLLVRSKLMRKKTSNIVDLAAARRRKMREASLNPIRTDVPKRKAGSVSGAEIRGFTPKNGDARLQSCTRCQKKSDTVGFYVDEYGKLVGVCNECRKSAKNRDLMPL</sequence>
<dbReference type="RefSeq" id="WP_172245452.1">
    <property type="nucleotide sequence ID" value="NZ_BMDD01000004.1"/>
</dbReference>
<reference evidence="2" key="1">
    <citation type="journal article" date="2019" name="Int. J. Syst. Evol. Microbiol.">
        <title>The Global Catalogue of Microorganisms (GCM) 10K type strain sequencing project: providing services to taxonomists for standard genome sequencing and annotation.</title>
        <authorList>
            <consortium name="The Broad Institute Genomics Platform"/>
            <consortium name="The Broad Institute Genome Sequencing Center for Infectious Disease"/>
            <person name="Wu L."/>
            <person name="Ma J."/>
        </authorList>
    </citation>
    <scope>NUCLEOTIDE SEQUENCE [LARGE SCALE GENOMIC DNA]</scope>
    <source>
        <strain evidence="2">CCM 8702</strain>
    </source>
</reference>
<keyword evidence="2" id="KW-1185">Reference proteome</keyword>
<evidence type="ECO:0000313" key="2">
    <source>
        <dbReference type="Proteomes" id="UP000605427"/>
    </source>
</evidence>
<accession>A0ABQ2A0U2</accession>
<name>A0ABQ2A0U2_9BACL</name>